<protein>
    <submittedName>
        <fullName evidence="2">Uncharacterized protein</fullName>
    </submittedName>
</protein>
<dbReference type="EMBL" id="JAWHQM010000003">
    <property type="protein sequence ID" value="KAK5626462.1"/>
    <property type="molecule type" value="Genomic_DNA"/>
</dbReference>
<evidence type="ECO:0000313" key="2">
    <source>
        <dbReference type="EMBL" id="KAK5626462.1"/>
    </source>
</evidence>
<accession>A0AAN7Z1K5</accession>
<proteinExistence type="predicted"/>
<gene>
    <name evidence="2" type="ORF">RRF57_002177</name>
</gene>
<comment type="caution">
    <text evidence="2">The sequence shown here is derived from an EMBL/GenBank/DDBJ whole genome shotgun (WGS) entry which is preliminary data.</text>
</comment>
<feature type="region of interest" description="Disordered" evidence="1">
    <location>
        <begin position="43"/>
        <end position="70"/>
    </location>
</feature>
<organism evidence="2 3">
    <name type="scientific">Xylaria bambusicola</name>
    <dbReference type="NCBI Taxonomy" id="326684"/>
    <lineage>
        <taxon>Eukaryota</taxon>
        <taxon>Fungi</taxon>
        <taxon>Dikarya</taxon>
        <taxon>Ascomycota</taxon>
        <taxon>Pezizomycotina</taxon>
        <taxon>Sordariomycetes</taxon>
        <taxon>Xylariomycetidae</taxon>
        <taxon>Xylariales</taxon>
        <taxon>Xylariaceae</taxon>
        <taxon>Xylaria</taxon>
    </lineage>
</organism>
<evidence type="ECO:0000313" key="3">
    <source>
        <dbReference type="Proteomes" id="UP001305414"/>
    </source>
</evidence>
<evidence type="ECO:0000256" key="1">
    <source>
        <dbReference type="SAM" id="MobiDB-lite"/>
    </source>
</evidence>
<dbReference type="AlphaFoldDB" id="A0AAN7Z1K5"/>
<name>A0AAN7Z1K5_9PEZI</name>
<feature type="compositionally biased region" description="Basic and acidic residues" evidence="1">
    <location>
        <begin position="43"/>
        <end position="55"/>
    </location>
</feature>
<sequence length="70" mass="7901">MVYRLAKTQHDKGRFVTQPASAWLHQMALYLQSGRPCQEVEDIPEHRNDAPEKLRITSKYGSMGPASSVS</sequence>
<reference evidence="2 3" key="1">
    <citation type="submission" date="2023-10" db="EMBL/GenBank/DDBJ databases">
        <title>Draft genome sequence of Xylaria bambusicola isolate GMP-LS, the root and basal stem rot pathogen of sugarcane in Indonesia.</title>
        <authorList>
            <person name="Selvaraj P."/>
            <person name="Muralishankar V."/>
            <person name="Muruganantham S."/>
            <person name="Sp S."/>
            <person name="Haryani S."/>
            <person name="Lau K.J.X."/>
            <person name="Naqvi N.I."/>
        </authorList>
    </citation>
    <scope>NUCLEOTIDE SEQUENCE [LARGE SCALE GENOMIC DNA]</scope>
    <source>
        <strain evidence="2">GMP-LS</strain>
    </source>
</reference>
<dbReference type="Proteomes" id="UP001305414">
    <property type="component" value="Unassembled WGS sequence"/>
</dbReference>
<keyword evidence="3" id="KW-1185">Reference proteome</keyword>